<gene>
    <name evidence="1" type="ORF">EXE59_08050</name>
</gene>
<dbReference type="SUPFAM" id="SSF140453">
    <property type="entry name" value="EsxAB dimer-like"/>
    <property type="match status" value="1"/>
</dbReference>
<dbReference type="AlphaFoldDB" id="A0A4Z1CM97"/>
<evidence type="ECO:0000313" key="1">
    <source>
        <dbReference type="EMBL" id="TGN63909.1"/>
    </source>
</evidence>
<dbReference type="Gene3D" id="1.10.287.1060">
    <property type="entry name" value="ESAT-6-like"/>
    <property type="match status" value="1"/>
</dbReference>
<name>A0A4Z1CM97_9ACTN</name>
<reference evidence="1 2" key="1">
    <citation type="submission" date="2019-04" db="EMBL/GenBank/DDBJ databases">
        <title>Three New Species of Nocardioides, Nocardioides euryhalodurans sp. nov., Nocardioides seonyuensis sp. nov. and Nocardioides eburneoflavus sp. nov. Isolated from Soil.</title>
        <authorList>
            <person name="Roh S.G."/>
            <person name="Lee C."/>
            <person name="Kim M.-K."/>
            <person name="Kim S.B."/>
        </authorList>
    </citation>
    <scope>NUCLEOTIDE SEQUENCE [LARGE SCALE GENOMIC DNA]</scope>
    <source>
        <strain evidence="1 2">MMS17-SY213</strain>
    </source>
</reference>
<keyword evidence="2" id="KW-1185">Reference proteome</keyword>
<accession>A0A4Z1CM97</accession>
<protein>
    <submittedName>
        <fullName evidence="1">WXG100 family type VII secretion target</fullName>
    </submittedName>
</protein>
<dbReference type="Proteomes" id="UP000297496">
    <property type="component" value="Unassembled WGS sequence"/>
</dbReference>
<sequence length="151" mass="16157">MDGGHGIHRSTSETGCPTLGLCGGERTRHGSPQIPSSPCRCDGSAGDGREMILSGHLHHDRHSRTAADRLSDRLADIDARRRVAERSVDALLASWQGGAALHQQSGWQDWDLAAHDVIDALSALIVALDLAREELTDARAISQAPRPRSGT</sequence>
<dbReference type="Pfam" id="PF06013">
    <property type="entry name" value="WXG100"/>
    <property type="match status" value="1"/>
</dbReference>
<dbReference type="OrthoDB" id="3786396at2"/>
<organism evidence="1 2">
    <name type="scientific">Nocardioides eburneiflavus</name>
    <dbReference type="NCBI Taxonomy" id="2518372"/>
    <lineage>
        <taxon>Bacteria</taxon>
        <taxon>Bacillati</taxon>
        <taxon>Actinomycetota</taxon>
        <taxon>Actinomycetes</taxon>
        <taxon>Propionibacteriales</taxon>
        <taxon>Nocardioidaceae</taxon>
        <taxon>Nocardioides</taxon>
    </lineage>
</organism>
<dbReference type="InterPro" id="IPR010310">
    <property type="entry name" value="T7SS_ESAT-6-like"/>
</dbReference>
<evidence type="ECO:0000313" key="2">
    <source>
        <dbReference type="Proteomes" id="UP000297496"/>
    </source>
</evidence>
<dbReference type="InterPro" id="IPR036689">
    <property type="entry name" value="ESAT-6-like_sf"/>
</dbReference>
<comment type="caution">
    <text evidence="1">The sequence shown here is derived from an EMBL/GenBank/DDBJ whole genome shotgun (WGS) entry which is preliminary data.</text>
</comment>
<proteinExistence type="predicted"/>
<dbReference type="EMBL" id="SRRO01000001">
    <property type="protein sequence ID" value="TGN63909.1"/>
    <property type="molecule type" value="Genomic_DNA"/>
</dbReference>